<comment type="similarity">
    <text evidence="3">Belongs to the EROs family.</text>
</comment>
<feature type="binding site" evidence="17">
    <location>
        <position position="175"/>
    </location>
    <ligand>
        <name>FAD</name>
        <dbReference type="ChEBI" id="CHEBI:57692"/>
    </ligand>
</feature>
<sequence length="438" mass="50423">MICKIINIVAQLKGEVDDCSCTVDSVDSFNNLKIYPRLQSLLDKDYFKFFKVNLNKGCPFWGDDSGCVLKDCHVSECREDQLPDGIKKADSFHKYARESQKTSNCDDNKGSLGKLDHTISTENKEAFESWQKHDEAQDNFCELDDDNSDSCQYVNLLLNPERYTGYGGFSAHRVWSSVYEENCFKTEAADYTSFIQKKNIGANLSDKRSDMCLEKRVFYRMISGLHTSINTHLTAMWQFKDHFANTITWGPNLAEFKRRFNPETTNGEGPQRLKNLYFTYLVELRALAKAAPYLKKELYYTGNDKEDKEVRQAISDFLDIVNSFEDHFDETKLFKGDSRKAAKLKDEFKLHFRNISKIMDCVGCDKCRLWGKLQVQGMGTALKILFSGDDPGPNSTLDASKKNRFQMRRTEIVSLLNAFGRLSKSIHEINNFRKLLDQ</sequence>
<name>A0A7I8VTR5_9ANNE</name>
<dbReference type="GO" id="GO:0071949">
    <property type="term" value="F:FAD binding"/>
    <property type="evidence" value="ECO:0007669"/>
    <property type="project" value="InterPro"/>
</dbReference>
<feature type="disulfide bond" description="Redox-active" evidence="18">
    <location>
        <begin position="364"/>
        <end position="367"/>
    </location>
</feature>
<dbReference type="OrthoDB" id="269384at2759"/>
<reference evidence="19 20" key="1">
    <citation type="submission" date="2020-08" db="EMBL/GenBank/DDBJ databases">
        <authorList>
            <person name="Hejnol A."/>
        </authorList>
    </citation>
    <scope>NUCLEOTIDE SEQUENCE [LARGE SCALE GENOMIC DNA]</scope>
</reference>
<protein>
    <submittedName>
        <fullName evidence="19">DgyrCDS8322</fullName>
    </submittedName>
</protein>
<dbReference type="InterPro" id="IPR007266">
    <property type="entry name" value="Ero1"/>
</dbReference>
<comment type="cofactor">
    <cofactor evidence="1 17">
        <name>FAD</name>
        <dbReference type="ChEBI" id="CHEBI:57692"/>
    </cofactor>
</comment>
<dbReference type="Pfam" id="PF04137">
    <property type="entry name" value="ERO1"/>
    <property type="match status" value="1"/>
</dbReference>
<feature type="binding site" evidence="17">
    <location>
        <position position="259"/>
    </location>
    <ligand>
        <name>FAD</name>
        <dbReference type="ChEBI" id="CHEBI:57692"/>
    </ligand>
</feature>
<comment type="subcellular location">
    <subcellularLocation>
        <location evidence="2">Endoplasmic reticulum membrane</location>
        <topology evidence="2">Peripheral membrane protein</topology>
        <orientation evidence="2">Lumenal side</orientation>
    </subcellularLocation>
</comment>
<dbReference type="GO" id="GO:0015035">
    <property type="term" value="F:protein-disulfide reductase activity"/>
    <property type="evidence" value="ECO:0007669"/>
    <property type="project" value="InterPro"/>
</dbReference>
<evidence type="ECO:0000256" key="1">
    <source>
        <dbReference type="ARBA" id="ARBA00001974"/>
    </source>
</evidence>
<evidence type="ECO:0000256" key="14">
    <source>
        <dbReference type="ARBA" id="ARBA00023180"/>
    </source>
</evidence>
<evidence type="ECO:0000256" key="9">
    <source>
        <dbReference type="ARBA" id="ARBA00022827"/>
    </source>
</evidence>
<evidence type="ECO:0000256" key="2">
    <source>
        <dbReference type="ARBA" id="ARBA00004367"/>
    </source>
</evidence>
<dbReference type="SUPFAM" id="SSF110019">
    <property type="entry name" value="ERO1-like"/>
    <property type="match status" value="1"/>
</dbReference>
<proteinExistence type="inferred from homology"/>
<evidence type="ECO:0000256" key="16">
    <source>
        <dbReference type="PIRSR" id="PIRSR017205-1"/>
    </source>
</evidence>
<evidence type="ECO:0000256" key="5">
    <source>
        <dbReference type="ARBA" id="ARBA00022448"/>
    </source>
</evidence>
<evidence type="ECO:0000256" key="17">
    <source>
        <dbReference type="PIRSR" id="PIRSR017205-2"/>
    </source>
</evidence>
<evidence type="ECO:0000256" key="6">
    <source>
        <dbReference type="ARBA" id="ARBA00022630"/>
    </source>
</evidence>
<evidence type="ECO:0000256" key="10">
    <source>
        <dbReference type="ARBA" id="ARBA00022982"/>
    </source>
</evidence>
<dbReference type="Proteomes" id="UP000549394">
    <property type="component" value="Unassembled WGS sequence"/>
</dbReference>
<evidence type="ECO:0000256" key="7">
    <source>
        <dbReference type="ARBA" id="ARBA00022729"/>
    </source>
</evidence>
<comment type="subunit">
    <text evidence="4">May function both as a monomer and a homodimer.</text>
</comment>
<keyword evidence="10" id="KW-0249">Electron transport</keyword>
<evidence type="ECO:0000256" key="4">
    <source>
        <dbReference type="ARBA" id="ARBA00011802"/>
    </source>
</evidence>
<feature type="binding site" evidence="17">
    <location>
        <position position="223"/>
    </location>
    <ligand>
        <name>FAD</name>
        <dbReference type="ChEBI" id="CHEBI:57692"/>
    </ligand>
</feature>
<evidence type="ECO:0000256" key="15">
    <source>
        <dbReference type="ARBA" id="ARBA00023284"/>
    </source>
</evidence>
<keyword evidence="7" id="KW-0732">Signal</keyword>
<dbReference type="InterPro" id="IPR037192">
    <property type="entry name" value="ERO1-like_sf"/>
</dbReference>
<comment type="caution">
    <text evidence="19">The sequence shown here is derived from an EMBL/GenBank/DDBJ whole genome shotgun (WGS) entry which is preliminary data.</text>
</comment>
<keyword evidence="15" id="KW-0676">Redox-active center</keyword>
<feature type="active site" description="Nucleophile" evidence="16">
    <location>
        <position position="364"/>
    </location>
</feature>
<feature type="binding site" evidence="17">
    <location>
        <position position="226"/>
    </location>
    <ligand>
        <name>FAD</name>
        <dbReference type="ChEBI" id="CHEBI:57692"/>
    </ligand>
</feature>
<keyword evidence="9 17" id="KW-0274">FAD</keyword>
<dbReference type="PANTHER" id="PTHR12613">
    <property type="entry name" value="ERO1-RELATED"/>
    <property type="match status" value="1"/>
</dbReference>
<evidence type="ECO:0000313" key="19">
    <source>
        <dbReference type="EMBL" id="CAD5119727.1"/>
    </source>
</evidence>
<keyword evidence="8" id="KW-0256">Endoplasmic reticulum</keyword>
<dbReference type="GO" id="GO:0016972">
    <property type="term" value="F:thiol oxidase activity"/>
    <property type="evidence" value="ECO:0007669"/>
    <property type="project" value="InterPro"/>
</dbReference>
<feature type="active site" evidence="16">
    <location>
        <position position="367"/>
    </location>
</feature>
<dbReference type="EMBL" id="CAJFCJ010000011">
    <property type="protein sequence ID" value="CAD5119727.1"/>
    <property type="molecule type" value="Genomic_DNA"/>
</dbReference>
<dbReference type="GO" id="GO:0005789">
    <property type="term" value="C:endoplasmic reticulum membrane"/>
    <property type="evidence" value="ECO:0007669"/>
    <property type="project" value="UniProtKB-SubCell"/>
</dbReference>
<evidence type="ECO:0000256" key="18">
    <source>
        <dbReference type="PIRSR" id="PIRSR017205-3"/>
    </source>
</evidence>
<feature type="binding site" evidence="17">
    <location>
        <position position="164"/>
    </location>
    <ligand>
        <name>FAD</name>
        <dbReference type="ChEBI" id="CHEBI:57692"/>
    </ligand>
</feature>
<evidence type="ECO:0000256" key="8">
    <source>
        <dbReference type="ARBA" id="ARBA00022824"/>
    </source>
</evidence>
<keyword evidence="12" id="KW-0472">Membrane</keyword>
<evidence type="ECO:0000256" key="11">
    <source>
        <dbReference type="ARBA" id="ARBA00023002"/>
    </source>
</evidence>
<keyword evidence="11" id="KW-0560">Oxidoreductase</keyword>
<keyword evidence="13 18" id="KW-1015">Disulfide bond</keyword>
<keyword evidence="6" id="KW-0285">Flavoprotein</keyword>
<evidence type="ECO:0000256" key="13">
    <source>
        <dbReference type="ARBA" id="ARBA00023157"/>
    </source>
</evidence>
<dbReference type="AlphaFoldDB" id="A0A7I8VTR5"/>
<keyword evidence="14" id="KW-0325">Glycoprotein</keyword>
<keyword evidence="5" id="KW-0813">Transport</keyword>
<organism evidence="19 20">
    <name type="scientific">Dimorphilus gyrociliatus</name>
    <dbReference type="NCBI Taxonomy" id="2664684"/>
    <lineage>
        <taxon>Eukaryota</taxon>
        <taxon>Metazoa</taxon>
        <taxon>Spiralia</taxon>
        <taxon>Lophotrochozoa</taxon>
        <taxon>Annelida</taxon>
        <taxon>Polychaeta</taxon>
        <taxon>Polychaeta incertae sedis</taxon>
        <taxon>Dinophilidae</taxon>
        <taxon>Dimorphilus</taxon>
    </lineage>
</organism>
<accession>A0A7I8VTR5</accession>
<evidence type="ECO:0000313" key="20">
    <source>
        <dbReference type="Proteomes" id="UP000549394"/>
    </source>
</evidence>
<keyword evidence="20" id="KW-1185">Reference proteome</keyword>
<dbReference type="GO" id="GO:0034975">
    <property type="term" value="P:protein folding in endoplasmic reticulum"/>
    <property type="evidence" value="ECO:0007669"/>
    <property type="project" value="InterPro"/>
</dbReference>
<evidence type="ECO:0000256" key="12">
    <source>
        <dbReference type="ARBA" id="ARBA00023136"/>
    </source>
</evidence>
<dbReference type="PANTHER" id="PTHR12613:SF0">
    <property type="entry name" value="ERO1-LIKE PROTEIN"/>
    <property type="match status" value="1"/>
</dbReference>
<gene>
    <name evidence="19" type="ORF">DGYR_LOCUS7921</name>
</gene>
<dbReference type="PIRSF" id="PIRSF017205">
    <property type="entry name" value="ERO1"/>
    <property type="match status" value="1"/>
</dbReference>
<feature type="binding site" evidence="17">
    <location>
        <position position="162"/>
    </location>
    <ligand>
        <name>FAD</name>
        <dbReference type="ChEBI" id="CHEBI:57692"/>
    </ligand>
</feature>
<feature type="disulfide bond" description="Redox-active" evidence="18">
    <location>
        <begin position="67"/>
        <end position="72"/>
    </location>
</feature>
<evidence type="ECO:0000256" key="3">
    <source>
        <dbReference type="ARBA" id="ARBA00008277"/>
    </source>
</evidence>